<dbReference type="OrthoDB" id="762143at2759"/>
<dbReference type="InterPro" id="IPR036388">
    <property type="entry name" value="WH-like_DNA-bd_sf"/>
</dbReference>
<evidence type="ECO:0000256" key="1">
    <source>
        <dbReference type="ARBA" id="ARBA00022821"/>
    </source>
</evidence>
<dbReference type="InterPro" id="IPR058922">
    <property type="entry name" value="WHD_DRP"/>
</dbReference>
<dbReference type="Pfam" id="PF23559">
    <property type="entry name" value="WHD_DRP"/>
    <property type="match status" value="1"/>
</dbReference>
<evidence type="ECO:0008006" key="6">
    <source>
        <dbReference type="Google" id="ProtNLM"/>
    </source>
</evidence>
<dbReference type="InterPro" id="IPR032675">
    <property type="entry name" value="LRR_dom_sf"/>
</dbReference>
<dbReference type="InterPro" id="IPR027417">
    <property type="entry name" value="P-loop_NTPase"/>
</dbReference>
<reference evidence="4" key="1">
    <citation type="submission" date="2020-10" db="EMBL/GenBank/DDBJ databases">
        <authorList>
            <person name="Han B."/>
            <person name="Lu T."/>
            <person name="Zhao Q."/>
            <person name="Huang X."/>
            <person name="Zhao Y."/>
        </authorList>
    </citation>
    <scope>NUCLEOTIDE SEQUENCE</scope>
</reference>
<gene>
    <name evidence="4" type="ORF">NCGR_LOCUS68004</name>
</gene>
<dbReference type="Pfam" id="PF25019">
    <property type="entry name" value="LRR_R13L1-DRL21"/>
    <property type="match status" value="1"/>
</dbReference>
<protein>
    <recommendedName>
        <fullName evidence="6">NB-ARC domain-containing protein</fullName>
    </recommendedName>
</protein>
<feature type="domain" description="R13L1/DRL21-like LRR repeat region" evidence="3">
    <location>
        <begin position="263"/>
        <end position="398"/>
    </location>
</feature>
<dbReference type="InterPro" id="IPR056789">
    <property type="entry name" value="LRR_R13L1-DRL21"/>
</dbReference>
<dbReference type="Gene3D" id="1.10.8.430">
    <property type="entry name" value="Helical domain of apoptotic protease-activating factors"/>
    <property type="match status" value="1"/>
</dbReference>
<accession>A0A811SRN0</accession>
<evidence type="ECO:0000259" key="3">
    <source>
        <dbReference type="Pfam" id="PF25019"/>
    </source>
</evidence>
<keyword evidence="5" id="KW-1185">Reference proteome</keyword>
<dbReference type="AlphaFoldDB" id="A0A811SRN0"/>
<evidence type="ECO:0000313" key="5">
    <source>
        <dbReference type="Proteomes" id="UP000604825"/>
    </source>
</evidence>
<dbReference type="Proteomes" id="UP000604825">
    <property type="component" value="Unassembled WGS sequence"/>
</dbReference>
<comment type="caution">
    <text evidence="4">The sequence shown here is derived from an EMBL/GenBank/DDBJ whole genome shotgun (WGS) entry which is preliminary data.</text>
</comment>
<proteinExistence type="predicted"/>
<feature type="domain" description="Disease resistance protein winged helix" evidence="2">
    <location>
        <begin position="74"/>
        <end position="141"/>
    </location>
</feature>
<name>A0A811SRN0_9POAL</name>
<evidence type="ECO:0000313" key="4">
    <source>
        <dbReference type="EMBL" id="CAD6343895.1"/>
    </source>
</evidence>
<dbReference type="PANTHER" id="PTHR23155:SF1095">
    <property type="entry name" value="OS05G0250700 PROTEIN"/>
    <property type="match status" value="1"/>
</dbReference>
<dbReference type="SUPFAM" id="SSF52540">
    <property type="entry name" value="P-loop containing nucleoside triphosphate hydrolases"/>
    <property type="match status" value="1"/>
</dbReference>
<dbReference type="InterPro" id="IPR042197">
    <property type="entry name" value="Apaf_helical"/>
</dbReference>
<dbReference type="EMBL" id="CAJGYO010000852">
    <property type="protein sequence ID" value="CAD6343895.1"/>
    <property type="molecule type" value="Genomic_DNA"/>
</dbReference>
<dbReference type="InterPro" id="IPR044974">
    <property type="entry name" value="Disease_R_plants"/>
</dbReference>
<sequence>MSIIAECDGLPLAVKVIGGLLCQKNIRRSDWTKVLNDSTWPVSQMPEELNYAVYLSYQDLNPELQSCFLHYALLPKNTVFGYDRIVAMWISEGFVHGNSQDLEVLGKEYYDQLIARNLLEPDPRYVDHGVCNMHDIVRSFAQYLTRDEALVTQKSEAGLINNINPQNIIRISLKTNGSESNGLGWSSLQAHISPRTLIFAGKIKINPDGTDTSRLPEKIAKMKLLQCIDLSNCKRMVKLPGGIGKLRQLRGFPAHVEGDWCSLEELGPLNWLTSLRIHGLENVSSSSFAIKARLGEKVCLSYLYLQCTSSSGGAHQMVKQEEQQHIEKVFDELCPPPCLEKLAIEGYFSQRLPKWMTSTAIVSLGCLRILFMEDLPYCIELPDSLFQLPSLEFLQISSAPAIKHVGPEFLLPHHHEHPSALENFGSDLKIEVSRCHGLERISNLPNLQNLVIIECLELQVLEGLPALHRLTLEDYDMKTLPGYLKDVNPRDLHVDCDVPLLASIGKGKSSLEWDKFSHIKQVNAYADDDDNNIERKWYVKYTIDPFSFKTNISPSADASGGVPHGQKAALEAGAIIASAEEEAMEPITTLRVVVRQSDVGHCK</sequence>
<dbReference type="SUPFAM" id="SSF52058">
    <property type="entry name" value="L domain-like"/>
    <property type="match status" value="1"/>
</dbReference>
<dbReference type="PANTHER" id="PTHR23155">
    <property type="entry name" value="DISEASE RESISTANCE PROTEIN RP"/>
    <property type="match status" value="1"/>
</dbReference>
<dbReference type="Gene3D" id="1.10.10.10">
    <property type="entry name" value="Winged helix-like DNA-binding domain superfamily/Winged helix DNA-binding domain"/>
    <property type="match status" value="1"/>
</dbReference>
<keyword evidence="1" id="KW-0611">Plant defense</keyword>
<dbReference type="Gene3D" id="3.80.10.10">
    <property type="entry name" value="Ribonuclease Inhibitor"/>
    <property type="match status" value="1"/>
</dbReference>
<evidence type="ECO:0000259" key="2">
    <source>
        <dbReference type="Pfam" id="PF23559"/>
    </source>
</evidence>
<dbReference type="PRINTS" id="PR00364">
    <property type="entry name" value="DISEASERSIST"/>
</dbReference>
<dbReference type="GO" id="GO:0098542">
    <property type="term" value="P:defense response to other organism"/>
    <property type="evidence" value="ECO:0007669"/>
    <property type="project" value="TreeGrafter"/>
</dbReference>
<organism evidence="4 5">
    <name type="scientific">Miscanthus lutarioriparius</name>
    <dbReference type="NCBI Taxonomy" id="422564"/>
    <lineage>
        <taxon>Eukaryota</taxon>
        <taxon>Viridiplantae</taxon>
        <taxon>Streptophyta</taxon>
        <taxon>Embryophyta</taxon>
        <taxon>Tracheophyta</taxon>
        <taxon>Spermatophyta</taxon>
        <taxon>Magnoliopsida</taxon>
        <taxon>Liliopsida</taxon>
        <taxon>Poales</taxon>
        <taxon>Poaceae</taxon>
        <taxon>PACMAD clade</taxon>
        <taxon>Panicoideae</taxon>
        <taxon>Andropogonodae</taxon>
        <taxon>Andropogoneae</taxon>
        <taxon>Saccharinae</taxon>
        <taxon>Miscanthus</taxon>
    </lineage>
</organism>